<dbReference type="SUPFAM" id="SSF57959">
    <property type="entry name" value="Leucine zipper domain"/>
    <property type="match status" value="1"/>
</dbReference>
<gene>
    <name evidence="11" type="ORF">GSMUA_279950.1</name>
</gene>
<comment type="similarity">
    <text evidence="2">Belongs to the bZIP family.</text>
</comment>
<feature type="region of interest" description="Disordered" evidence="9">
    <location>
        <begin position="132"/>
        <end position="162"/>
    </location>
</feature>
<dbReference type="EnsemblPlants" id="Ma05_t28000.1">
    <property type="protein sequence ID" value="Ma05_p28000.1"/>
    <property type="gene ID" value="Ma05_g28000"/>
</dbReference>
<reference evidence="11" key="1">
    <citation type="submission" date="2021-03" db="EMBL/GenBank/DDBJ databases">
        <authorList>
            <consortium name="Genoscope - CEA"/>
            <person name="William W."/>
        </authorList>
    </citation>
    <scope>NUCLEOTIDE SEQUENCE</scope>
    <source>
        <strain evidence="11">Doubled-haploid Pahang</strain>
    </source>
</reference>
<evidence type="ECO:0000256" key="4">
    <source>
        <dbReference type="ARBA" id="ARBA00023125"/>
    </source>
</evidence>
<dbReference type="Proteomes" id="UP000012960">
    <property type="component" value="Unplaced"/>
</dbReference>
<dbReference type="OrthoDB" id="1435597at2759"/>
<evidence type="ECO:0000256" key="5">
    <source>
        <dbReference type="ARBA" id="ARBA00023163"/>
    </source>
</evidence>
<dbReference type="Gene3D" id="1.20.5.170">
    <property type="match status" value="1"/>
</dbReference>
<keyword evidence="13" id="KW-1185">Reference proteome</keyword>
<organism evidence="12 13">
    <name type="scientific">Musa acuminata subsp. malaccensis</name>
    <name type="common">Wild banana</name>
    <name type="synonym">Musa malaccensis</name>
    <dbReference type="NCBI Taxonomy" id="214687"/>
    <lineage>
        <taxon>Eukaryota</taxon>
        <taxon>Viridiplantae</taxon>
        <taxon>Streptophyta</taxon>
        <taxon>Embryophyta</taxon>
        <taxon>Tracheophyta</taxon>
        <taxon>Spermatophyta</taxon>
        <taxon>Magnoliopsida</taxon>
        <taxon>Liliopsida</taxon>
        <taxon>Zingiberales</taxon>
        <taxon>Musaceae</taxon>
        <taxon>Musa</taxon>
    </lineage>
</organism>
<dbReference type="InterPro" id="IPR044759">
    <property type="entry name" value="bZIP_RF2"/>
</dbReference>
<dbReference type="EnsemblPlants" id="Ma05_t28000.3">
    <property type="protein sequence ID" value="Ma05_p28000.3"/>
    <property type="gene ID" value="Ma05_g28000"/>
</dbReference>
<dbReference type="GO" id="GO:0005634">
    <property type="term" value="C:nucleus"/>
    <property type="evidence" value="ECO:0000318"/>
    <property type="project" value="GO_Central"/>
</dbReference>
<feature type="domain" description="BZIP" evidence="10">
    <location>
        <begin position="212"/>
        <end position="275"/>
    </location>
</feature>
<evidence type="ECO:0000256" key="6">
    <source>
        <dbReference type="ARBA" id="ARBA00023242"/>
    </source>
</evidence>
<dbReference type="InterPro" id="IPR046347">
    <property type="entry name" value="bZIP_sf"/>
</dbReference>
<proteinExistence type="inferred from homology"/>
<feature type="region of interest" description="Disordered" evidence="9">
    <location>
        <begin position="355"/>
        <end position="377"/>
    </location>
</feature>
<dbReference type="InParanoid" id="A0A804J9D0"/>
<dbReference type="CDD" id="cd14703">
    <property type="entry name" value="bZIP_plant_RF2"/>
    <property type="match status" value="1"/>
</dbReference>
<dbReference type="EnsemblPlants" id="Ma05_t28000.2">
    <property type="protein sequence ID" value="Ma05_p28000.2"/>
    <property type="gene ID" value="Ma05_g28000"/>
</dbReference>
<dbReference type="AlphaFoldDB" id="A0A804J9D0"/>
<comment type="function">
    <text evidence="7">Transcription factor probably involved in vascular development and shoot tissue organization. Binds to the DNA sequence 5'-CCGAGTGTGCCCCTGG-3' present in the promoter region Box II of the phloem-specific rice tungro bacilliform virus (RTBV) promoter. May regulate tissue-specific expression of the RTBV promoter and virus replication.</text>
</comment>
<keyword evidence="4" id="KW-0238">DNA-binding</keyword>
<dbReference type="InterPro" id="IPR004827">
    <property type="entry name" value="bZIP"/>
</dbReference>
<dbReference type="PANTHER" id="PTHR13690">
    <property type="entry name" value="TRANSCRIPTION FACTOR POSF21-RELATED"/>
    <property type="match status" value="1"/>
</dbReference>
<evidence type="ECO:0000259" key="10">
    <source>
        <dbReference type="PROSITE" id="PS50217"/>
    </source>
</evidence>
<feature type="coiled-coil region" evidence="8">
    <location>
        <begin position="237"/>
        <end position="299"/>
    </location>
</feature>
<evidence type="ECO:0000256" key="2">
    <source>
        <dbReference type="ARBA" id="ARBA00007163"/>
    </source>
</evidence>
<comment type="subcellular location">
    <subcellularLocation>
        <location evidence="1">Nucleus</location>
    </subcellularLocation>
</comment>
<dbReference type="EMBL" id="HG996470">
    <property type="protein sequence ID" value="CAG1840094.1"/>
    <property type="molecule type" value="Genomic_DNA"/>
</dbReference>
<keyword evidence="3" id="KW-0805">Transcription regulation</keyword>
<reference evidence="12" key="2">
    <citation type="submission" date="2021-05" db="UniProtKB">
        <authorList>
            <consortium name="EnsemblPlants"/>
        </authorList>
    </citation>
    <scope>IDENTIFICATION</scope>
    <source>
        <strain evidence="12">subsp. malaccensis</strain>
    </source>
</reference>
<name>A0A804J9D0_MUSAM</name>
<dbReference type="Gramene" id="Ma05_t28000.3">
    <property type="protein sequence ID" value="Ma05_p28000.3"/>
    <property type="gene ID" value="Ma05_g28000"/>
</dbReference>
<feature type="compositionally biased region" description="Gly residues" evidence="9">
    <location>
        <begin position="8"/>
        <end position="17"/>
    </location>
</feature>
<evidence type="ECO:0000313" key="12">
    <source>
        <dbReference type="EnsemblPlants" id="Ma05_p28000.1"/>
    </source>
</evidence>
<dbReference type="GO" id="GO:0003677">
    <property type="term" value="F:DNA binding"/>
    <property type="evidence" value="ECO:0007669"/>
    <property type="project" value="UniProtKB-KW"/>
</dbReference>
<dbReference type="FunFam" id="1.20.5.170:FF:000009">
    <property type="entry name" value="probable transcription factor PosF21"/>
    <property type="match status" value="1"/>
</dbReference>
<feature type="compositionally biased region" description="Polar residues" evidence="9">
    <location>
        <begin position="132"/>
        <end position="144"/>
    </location>
</feature>
<keyword evidence="6" id="KW-0539">Nucleus</keyword>
<sequence>MDKSPVPDGGGDGGNGVGLPPHSSRYPASGSPTASSSSQPPSDSDHFGHPAPSEGRLFSHDVSRMPDFPPRNPGHRRAHSEILSLPDDISFDSDLGVVGSHDGPSLSDEAEEDLVSMYMDGEKFGSVAATAGLSNGESSRSALSPVQAPPQGEIAASGSSEKLRIRHHHSQSLDGSTAIKSELLMSGGEGPSTAEAKKAMSAAKLAELALVDPKRAKRILANRQSAARSKERKMRYIAELERQVHTFQTEATTLSAQLTMLQRDNNGLTAENSELKLRLQTMEQQVHLQDALNEALREEVQHLKLATGQMLPNGGPMMNLVSSPLGANHQFYHHNQAMQSLLAAHQLQRLHIQAQHPQQLPSHQNQQQRQLQQHPAQLLHQHPAQLLQQQQQQLLLPHLPGSDSSSNHLQT</sequence>
<feature type="compositionally biased region" description="Low complexity" evidence="9">
    <location>
        <begin position="27"/>
        <end position="42"/>
    </location>
</feature>
<keyword evidence="5" id="KW-0804">Transcription</keyword>
<dbReference type="OMA" id="FSHDIRK"/>
<dbReference type="PANTHER" id="PTHR13690:SF124">
    <property type="entry name" value="TRANSCRIPTION FACTOR RF2A"/>
    <property type="match status" value="1"/>
</dbReference>
<dbReference type="PROSITE" id="PS50217">
    <property type="entry name" value="BZIP"/>
    <property type="match status" value="1"/>
</dbReference>
<dbReference type="Gramene" id="Ma05_t28000.2">
    <property type="protein sequence ID" value="Ma05_p28000.2"/>
    <property type="gene ID" value="Ma05_g28000"/>
</dbReference>
<dbReference type="SMART" id="SM00338">
    <property type="entry name" value="BRLZ"/>
    <property type="match status" value="1"/>
</dbReference>
<feature type="region of interest" description="Disordered" evidence="9">
    <location>
        <begin position="1"/>
        <end position="92"/>
    </location>
</feature>
<keyword evidence="8" id="KW-0175">Coiled coil</keyword>
<dbReference type="FunCoup" id="A0A804J9D0">
    <property type="interactions" value="1173"/>
</dbReference>
<evidence type="ECO:0000256" key="1">
    <source>
        <dbReference type="ARBA" id="ARBA00004123"/>
    </source>
</evidence>
<dbReference type="GO" id="GO:0003700">
    <property type="term" value="F:DNA-binding transcription factor activity"/>
    <property type="evidence" value="ECO:0000318"/>
    <property type="project" value="GO_Central"/>
</dbReference>
<evidence type="ECO:0000256" key="7">
    <source>
        <dbReference type="ARBA" id="ARBA00054342"/>
    </source>
</evidence>
<protein>
    <submittedName>
        <fullName evidence="11">(wild Malaysian banana) hypothetical protein</fullName>
    </submittedName>
</protein>
<evidence type="ECO:0000256" key="8">
    <source>
        <dbReference type="SAM" id="Coils"/>
    </source>
</evidence>
<dbReference type="Pfam" id="PF00170">
    <property type="entry name" value="bZIP_1"/>
    <property type="match status" value="1"/>
</dbReference>
<accession>A0A804J9D0</accession>
<evidence type="ECO:0000313" key="13">
    <source>
        <dbReference type="Proteomes" id="UP000012960"/>
    </source>
</evidence>
<dbReference type="Gramene" id="Ma05_t28000.1">
    <property type="protein sequence ID" value="Ma05_p28000.1"/>
    <property type="gene ID" value="Ma05_g28000"/>
</dbReference>
<evidence type="ECO:0000256" key="3">
    <source>
        <dbReference type="ARBA" id="ARBA00023015"/>
    </source>
</evidence>
<evidence type="ECO:0000313" key="11">
    <source>
        <dbReference type="EMBL" id="CAG1840094.1"/>
    </source>
</evidence>
<evidence type="ECO:0000256" key="9">
    <source>
        <dbReference type="SAM" id="MobiDB-lite"/>
    </source>
</evidence>